<name>A0A9D9IQF3_9BACT</name>
<sequence>MRIIVFILTLVCFFNLTANSVYIDTVYCNYYNNLVKQKQLIVNYKLKNISDEDYLTWVSITPVEKKSDRELVYEFFKQRKGDFSWLQMMYEGLLETQIMNVGYSFIKNIHPNETFSYYVCKIDKKSFFYEDRIVIIQKKKVEQYLKEKFDDKYFFQLPYIVLIDGKIESRILADNGYAVPDSADGYDYYYYVKDWQGNVRAVIDEANRRMELNSYYPYGMPMSSTASVQPYKYGGKELDRTNGLDMYDFHARHYDPIVPRFTTIDPMAEKNSSVSPYSYCGGNPINRVDPTGMDEWEINKRGEIVNRIKTKEHDAFYIVNKNKDGIYEREYSVDNEGNKKYNSISFKYGTIESQRSISYNKSDSYDIYQVRGDDTGEKLFTFLSDNISVKPGQVEFTLTQSGIKGSSGLNFITTGHMRGSEPGFKYLFEGQLVNGYILRNVIHSHPIGKNAGRNDVIQIGNIRDNLQPRGLPMPLFFIYHVPTKSYKQYND</sequence>
<evidence type="ECO:0000256" key="1">
    <source>
        <dbReference type="SAM" id="SignalP"/>
    </source>
</evidence>
<dbReference type="InterPro" id="IPR050708">
    <property type="entry name" value="T6SS_VgrG/RHS"/>
</dbReference>
<feature type="chain" id="PRO_5038737978" description="RHS repeat-associated core domain-containing protein" evidence="1">
    <location>
        <begin position="24"/>
        <end position="491"/>
    </location>
</feature>
<dbReference type="AlphaFoldDB" id="A0A9D9IQF3"/>
<dbReference type="Proteomes" id="UP000823598">
    <property type="component" value="Unassembled WGS sequence"/>
</dbReference>
<accession>A0A9D9IQF3</accession>
<feature type="signal peptide" evidence="1">
    <location>
        <begin position="1"/>
        <end position="23"/>
    </location>
</feature>
<evidence type="ECO:0000313" key="3">
    <source>
        <dbReference type="Proteomes" id="UP000823598"/>
    </source>
</evidence>
<reference evidence="2" key="2">
    <citation type="journal article" date="2021" name="PeerJ">
        <title>Extensive microbial diversity within the chicken gut microbiome revealed by metagenomics and culture.</title>
        <authorList>
            <person name="Gilroy R."/>
            <person name="Ravi A."/>
            <person name="Getino M."/>
            <person name="Pursley I."/>
            <person name="Horton D.L."/>
            <person name="Alikhan N.F."/>
            <person name="Baker D."/>
            <person name="Gharbi K."/>
            <person name="Hall N."/>
            <person name="Watson M."/>
            <person name="Adriaenssens E.M."/>
            <person name="Foster-Nyarko E."/>
            <person name="Jarju S."/>
            <person name="Secka A."/>
            <person name="Antonio M."/>
            <person name="Oren A."/>
            <person name="Chaudhuri R.R."/>
            <person name="La Ragione R."/>
            <person name="Hildebrand F."/>
            <person name="Pallen M.J."/>
        </authorList>
    </citation>
    <scope>NUCLEOTIDE SEQUENCE</scope>
    <source>
        <strain evidence="2">6919</strain>
    </source>
</reference>
<dbReference type="NCBIfam" id="TIGR03696">
    <property type="entry name" value="Rhs_assc_core"/>
    <property type="match status" value="1"/>
</dbReference>
<reference evidence="2" key="1">
    <citation type="submission" date="2020-10" db="EMBL/GenBank/DDBJ databases">
        <authorList>
            <person name="Gilroy R."/>
        </authorList>
    </citation>
    <scope>NUCLEOTIDE SEQUENCE</scope>
    <source>
        <strain evidence="2">6919</strain>
    </source>
</reference>
<dbReference type="Gene3D" id="2.180.10.10">
    <property type="entry name" value="RHS repeat-associated core"/>
    <property type="match status" value="1"/>
</dbReference>
<organism evidence="2 3">
    <name type="scientific">Candidatus Limisoma faecipullorum</name>
    <dbReference type="NCBI Taxonomy" id="2840854"/>
    <lineage>
        <taxon>Bacteria</taxon>
        <taxon>Pseudomonadati</taxon>
        <taxon>Bacteroidota</taxon>
        <taxon>Bacteroidia</taxon>
        <taxon>Bacteroidales</taxon>
        <taxon>Candidatus Limisoma</taxon>
    </lineage>
</organism>
<keyword evidence="1" id="KW-0732">Signal</keyword>
<protein>
    <recommendedName>
        <fullName evidence="4">RHS repeat-associated core domain-containing protein</fullName>
    </recommendedName>
</protein>
<dbReference type="PANTHER" id="PTHR32305:SF15">
    <property type="entry name" value="PROTEIN RHSA-RELATED"/>
    <property type="match status" value="1"/>
</dbReference>
<dbReference type="InterPro" id="IPR022385">
    <property type="entry name" value="Rhs_assc_core"/>
</dbReference>
<evidence type="ECO:0008006" key="4">
    <source>
        <dbReference type="Google" id="ProtNLM"/>
    </source>
</evidence>
<dbReference type="PANTHER" id="PTHR32305">
    <property type="match status" value="1"/>
</dbReference>
<gene>
    <name evidence="2" type="ORF">IAB88_07605</name>
</gene>
<dbReference type="EMBL" id="JADIMC010000086">
    <property type="protein sequence ID" value="MBO8476842.1"/>
    <property type="molecule type" value="Genomic_DNA"/>
</dbReference>
<proteinExistence type="predicted"/>
<evidence type="ECO:0000313" key="2">
    <source>
        <dbReference type="EMBL" id="MBO8476842.1"/>
    </source>
</evidence>
<comment type="caution">
    <text evidence="2">The sequence shown here is derived from an EMBL/GenBank/DDBJ whole genome shotgun (WGS) entry which is preliminary data.</text>
</comment>